<proteinExistence type="predicted"/>
<dbReference type="Proteomes" id="UP000269544">
    <property type="component" value="Chromosome"/>
</dbReference>
<sequence>MLDLKQGNKEIGVEVLEYEYPPGWGAGMPYQTDYLICRITWDDGAAGGTEEESFFRFGELEAIAEACSAILEGDSFGFEAAIEHPRVFFSVEIEDGFLFPALSLERPGVTVRKKQTPDEFRAMTEAIYDTLRSVARM</sequence>
<gene>
    <name evidence="1" type="ORF">NCTC13079_00043</name>
</gene>
<evidence type="ECO:0000313" key="2">
    <source>
        <dbReference type="Proteomes" id="UP000269544"/>
    </source>
</evidence>
<dbReference type="OrthoDB" id="1696548at2"/>
<dbReference type="AlphaFoldDB" id="A0A3S5BVP8"/>
<organism evidence="1 2">
    <name type="scientific">Aedoeadaptatus ivorii</name>
    <dbReference type="NCBI Taxonomy" id="54006"/>
    <lineage>
        <taxon>Bacteria</taxon>
        <taxon>Bacillati</taxon>
        <taxon>Bacillota</taxon>
        <taxon>Tissierellia</taxon>
        <taxon>Tissierellales</taxon>
        <taxon>Peptoniphilaceae</taxon>
        <taxon>Aedoeadaptatus</taxon>
    </lineage>
</organism>
<dbReference type="KEGG" id="piv:NCTC13079_00043"/>
<dbReference type="RefSeq" id="WP_126464531.1">
    <property type="nucleotide sequence ID" value="NZ_JAUSWF010000005.1"/>
</dbReference>
<reference evidence="1 2" key="1">
    <citation type="submission" date="2018-12" db="EMBL/GenBank/DDBJ databases">
        <authorList>
            <consortium name="Pathogen Informatics"/>
        </authorList>
    </citation>
    <scope>NUCLEOTIDE SEQUENCE [LARGE SCALE GENOMIC DNA]</scope>
    <source>
        <strain evidence="1 2">NCTC13079</strain>
    </source>
</reference>
<protein>
    <submittedName>
        <fullName evidence="1">Uncharacterized protein</fullName>
    </submittedName>
</protein>
<name>A0A3S5BVP8_9FIRM</name>
<keyword evidence="2" id="KW-1185">Reference proteome</keyword>
<accession>A0A3S5BVP8</accession>
<evidence type="ECO:0000313" key="1">
    <source>
        <dbReference type="EMBL" id="VEJ34220.1"/>
    </source>
</evidence>
<dbReference type="EMBL" id="LR134523">
    <property type="protein sequence ID" value="VEJ34220.1"/>
    <property type="molecule type" value="Genomic_DNA"/>
</dbReference>